<evidence type="ECO:0000256" key="9">
    <source>
        <dbReference type="ARBA" id="ARBA00023204"/>
    </source>
</evidence>
<dbReference type="FunFam" id="1.10.579.10:FF:000002">
    <property type="entry name" value="Deoxyribodipyrimidine photolyase"/>
    <property type="match status" value="1"/>
</dbReference>
<evidence type="ECO:0000256" key="2">
    <source>
        <dbReference type="ARBA" id="ARBA00006409"/>
    </source>
</evidence>
<dbReference type="InterPro" id="IPR032673">
    <property type="entry name" value="DNA_photolyase_2_CS"/>
</dbReference>
<dbReference type="InterPro" id="IPR052219">
    <property type="entry name" value="Photolyase_Class-2"/>
</dbReference>
<dbReference type="Gene3D" id="1.25.40.80">
    <property type="match status" value="1"/>
</dbReference>
<evidence type="ECO:0000256" key="7">
    <source>
        <dbReference type="ARBA" id="ARBA00022827"/>
    </source>
</evidence>
<name>A0A5A8CVL0_CAFRO</name>
<dbReference type="PANTHER" id="PTHR10211">
    <property type="entry name" value="DEOXYRIBODIPYRIMIDINE PHOTOLYASE"/>
    <property type="match status" value="1"/>
</dbReference>
<evidence type="ECO:0000256" key="4">
    <source>
        <dbReference type="ARBA" id="ARBA00014046"/>
    </source>
</evidence>
<feature type="domain" description="Photolyase/cryptochrome alpha/beta" evidence="14">
    <location>
        <begin position="50"/>
        <end position="180"/>
    </location>
</feature>
<evidence type="ECO:0000313" key="16">
    <source>
        <dbReference type="Proteomes" id="UP000323011"/>
    </source>
</evidence>
<sequence>MATAGRAPKRDRSEGEAAASAPPPKKGRAPAAAVSPRRQRALNSVPVRPGPILYWMSRDQRAEDNWALLAAQDLAQARGEPLVVAFSLVRGFLGATQRQFDWMLRGLEETEADLRAKNIPFVLVRGPCERTIQSLAARGKFGAIVCDFAPVRIGRRWRDTVASNAGVAVIEVDARNIVPAWLASDKLEYAARTIRPRIHRQLGEFLTEFPSLAKQEDFFPGGWDALQRLASEASADAASAEGTTVQGGVGASAAAASAGAGAEALPCGAGAGIPWPEVRRSLDVDATVPPVAWLAPGPAAAMAQVGRFLARIRAYGKDRNDPSKGATSLLSPYLHFGHLSSQRAALLARAQRSKAPESVDGFIEEMVVRRELAENYVFYNQDGYDRIDGMYPQFGNDSWAQRSLREHASDKRSVLYTREELESGKTHDPLWNAAQAEMVHLGHMHGFNRMYWAKKILEWTPSPEEALATCIALNDKYQLDGRDPNGWVGCAWAVAGVHDNGWKERPVFGKIRYMNLTSTIRKFSIDSYVARVAQRVEAETGLRSDVTKGMAAKQAAPGKKGQLWGLAGLRRVKAE</sequence>
<dbReference type="Pfam" id="PF00875">
    <property type="entry name" value="DNA_photolyase"/>
    <property type="match status" value="1"/>
</dbReference>
<dbReference type="PROSITE" id="PS51645">
    <property type="entry name" value="PHR_CRY_ALPHA_BETA"/>
    <property type="match status" value="1"/>
</dbReference>
<dbReference type="GO" id="GO:0003677">
    <property type="term" value="F:DNA binding"/>
    <property type="evidence" value="ECO:0007669"/>
    <property type="project" value="UniProtKB-KW"/>
</dbReference>
<evidence type="ECO:0000256" key="10">
    <source>
        <dbReference type="ARBA" id="ARBA00023239"/>
    </source>
</evidence>
<dbReference type="SUPFAM" id="SSF52425">
    <property type="entry name" value="Cryptochrome/photolyase, N-terminal domain"/>
    <property type="match status" value="1"/>
</dbReference>
<dbReference type="OMA" id="IHNYLRM"/>
<dbReference type="GO" id="GO:0003904">
    <property type="term" value="F:deoxyribodipyrimidine photo-lyase activity"/>
    <property type="evidence" value="ECO:0007669"/>
    <property type="project" value="UniProtKB-EC"/>
</dbReference>
<keyword evidence="16" id="KW-1185">Reference proteome</keyword>
<dbReference type="PROSITE" id="PS01084">
    <property type="entry name" value="DNA_PHOTOLYASES_2_2"/>
    <property type="match status" value="1"/>
</dbReference>
<keyword evidence="9" id="KW-0234">DNA repair</keyword>
<evidence type="ECO:0000256" key="5">
    <source>
        <dbReference type="ARBA" id="ARBA00022630"/>
    </source>
</evidence>
<comment type="similarity">
    <text evidence="2">Belongs to the DNA photolyase class-2 family.</text>
</comment>
<evidence type="ECO:0000259" key="14">
    <source>
        <dbReference type="PROSITE" id="PS51645"/>
    </source>
</evidence>
<dbReference type="SUPFAM" id="SSF48173">
    <property type="entry name" value="Cryptochrome/photolyase FAD-binding domain"/>
    <property type="match status" value="1"/>
</dbReference>
<evidence type="ECO:0000256" key="13">
    <source>
        <dbReference type="SAM" id="MobiDB-lite"/>
    </source>
</evidence>
<feature type="region of interest" description="Disordered" evidence="13">
    <location>
        <begin position="1"/>
        <end position="41"/>
    </location>
</feature>
<keyword evidence="7" id="KW-0274">FAD</keyword>
<keyword evidence="8" id="KW-0238">DNA-binding</keyword>
<comment type="cofactor">
    <cofactor evidence="1">
        <name>FAD</name>
        <dbReference type="ChEBI" id="CHEBI:57692"/>
    </cofactor>
</comment>
<evidence type="ECO:0000256" key="6">
    <source>
        <dbReference type="ARBA" id="ARBA00022763"/>
    </source>
</evidence>
<keyword evidence="5" id="KW-0285">Flavoprotein</keyword>
<keyword evidence="6" id="KW-0227">DNA damage</keyword>
<evidence type="ECO:0000256" key="3">
    <source>
        <dbReference type="ARBA" id="ARBA00013149"/>
    </source>
</evidence>
<organism evidence="15 16">
    <name type="scientific">Cafeteria roenbergensis</name>
    <name type="common">Marine flagellate</name>
    <dbReference type="NCBI Taxonomy" id="33653"/>
    <lineage>
        <taxon>Eukaryota</taxon>
        <taxon>Sar</taxon>
        <taxon>Stramenopiles</taxon>
        <taxon>Bigyra</taxon>
        <taxon>Opalozoa</taxon>
        <taxon>Bicosoecida</taxon>
        <taxon>Cafeteriaceae</taxon>
        <taxon>Cafeteria</taxon>
    </lineage>
</organism>
<dbReference type="AlphaFoldDB" id="A0A5A8CVL0"/>
<evidence type="ECO:0000256" key="11">
    <source>
        <dbReference type="ARBA" id="ARBA00031671"/>
    </source>
</evidence>
<protein>
    <recommendedName>
        <fullName evidence="4">Deoxyribodipyrimidine photo-lyase</fullName>
        <ecNumber evidence="3">4.1.99.3</ecNumber>
    </recommendedName>
    <alternativeName>
        <fullName evidence="11">DNA photolyase</fullName>
    </alternativeName>
</protein>
<dbReference type="FunFam" id="3.40.50.620:FF:000110">
    <property type="entry name" value="Deoxyribodipyrimidine photolyase"/>
    <property type="match status" value="1"/>
</dbReference>
<evidence type="ECO:0000256" key="12">
    <source>
        <dbReference type="ARBA" id="ARBA00033999"/>
    </source>
</evidence>
<accession>A0A5A8CVL0</accession>
<dbReference type="InterPro" id="IPR014729">
    <property type="entry name" value="Rossmann-like_a/b/a_fold"/>
</dbReference>
<keyword evidence="10" id="KW-0456">Lyase</keyword>
<dbReference type="PANTHER" id="PTHR10211:SF0">
    <property type="entry name" value="DEOXYRIBODIPYRIMIDINE PHOTO-LYASE"/>
    <property type="match status" value="1"/>
</dbReference>
<gene>
    <name evidence="15" type="ORF">FNF29_00554</name>
</gene>
<dbReference type="Gene3D" id="3.40.50.620">
    <property type="entry name" value="HUPs"/>
    <property type="match status" value="1"/>
</dbReference>
<dbReference type="EC" id="4.1.99.3" evidence="3"/>
<evidence type="ECO:0000256" key="1">
    <source>
        <dbReference type="ARBA" id="ARBA00001974"/>
    </source>
</evidence>
<dbReference type="InterPro" id="IPR036134">
    <property type="entry name" value="Crypto/Photolyase_FAD-like_sf"/>
</dbReference>
<proteinExistence type="inferred from homology"/>
<evidence type="ECO:0000313" key="15">
    <source>
        <dbReference type="EMBL" id="KAA0157202.1"/>
    </source>
</evidence>
<dbReference type="Gene3D" id="1.10.579.10">
    <property type="entry name" value="DNA Cyclobutane Dipyrimidine Photolyase, subunit A, domain 3"/>
    <property type="match status" value="1"/>
</dbReference>
<dbReference type="InterPro" id="IPR036155">
    <property type="entry name" value="Crypto/Photolyase_N_sf"/>
</dbReference>
<comment type="caution">
    <text evidence="15">The sequence shown here is derived from an EMBL/GenBank/DDBJ whole genome shotgun (WGS) entry which is preliminary data.</text>
</comment>
<comment type="catalytic activity">
    <reaction evidence="12">
        <text>cyclobutadipyrimidine (in DNA) = 2 pyrimidine residues (in DNA).</text>
        <dbReference type="EC" id="4.1.99.3"/>
    </reaction>
</comment>
<dbReference type="EMBL" id="VLTN01000002">
    <property type="protein sequence ID" value="KAA0157202.1"/>
    <property type="molecule type" value="Genomic_DNA"/>
</dbReference>
<dbReference type="GO" id="GO:0000719">
    <property type="term" value="P:photoreactive repair"/>
    <property type="evidence" value="ECO:0007669"/>
    <property type="project" value="TreeGrafter"/>
</dbReference>
<reference evidence="15 16" key="1">
    <citation type="submission" date="2019-07" db="EMBL/GenBank/DDBJ databases">
        <title>Genomes of Cafeteria roenbergensis.</title>
        <authorList>
            <person name="Fischer M.G."/>
            <person name="Hackl T."/>
            <person name="Roman M."/>
        </authorList>
    </citation>
    <scope>NUCLEOTIDE SEQUENCE [LARGE SCALE GENOMIC DNA]</scope>
    <source>
        <strain evidence="15 16">BVI</strain>
    </source>
</reference>
<dbReference type="InterPro" id="IPR006050">
    <property type="entry name" value="DNA_photolyase_N"/>
</dbReference>
<dbReference type="Proteomes" id="UP000323011">
    <property type="component" value="Unassembled WGS sequence"/>
</dbReference>
<evidence type="ECO:0000256" key="8">
    <source>
        <dbReference type="ARBA" id="ARBA00023125"/>
    </source>
</evidence>